<name>A0A0A9A105_ARUDO</name>
<dbReference type="EMBL" id="GBRH01255215">
    <property type="protein sequence ID" value="JAD42680.1"/>
    <property type="molecule type" value="Transcribed_RNA"/>
</dbReference>
<reference evidence="1" key="1">
    <citation type="submission" date="2014-09" db="EMBL/GenBank/DDBJ databases">
        <authorList>
            <person name="Magalhaes I.L.F."/>
            <person name="Oliveira U."/>
            <person name="Santos F.R."/>
            <person name="Vidigal T.H.D.A."/>
            <person name="Brescovit A.D."/>
            <person name="Santos A.J."/>
        </authorList>
    </citation>
    <scope>NUCLEOTIDE SEQUENCE</scope>
    <source>
        <tissue evidence="1">Shoot tissue taken approximately 20 cm above the soil surface</tissue>
    </source>
</reference>
<evidence type="ECO:0000313" key="1">
    <source>
        <dbReference type="EMBL" id="JAD42680.1"/>
    </source>
</evidence>
<accession>A0A0A9A105</accession>
<proteinExistence type="predicted"/>
<reference evidence="1" key="2">
    <citation type="journal article" date="2015" name="Data Brief">
        <title>Shoot transcriptome of the giant reed, Arundo donax.</title>
        <authorList>
            <person name="Barrero R.A."/>
            <person name="Guerrero F.D."/>
            <person name="Moolhuijzen P."/>
            <person name="Goolsby J.A."/>
            <person name="Tidwell J."/>
            <person name="Bellgard S.E."/>
            <person name="Bellgard M.I."/>
        </authorList>
    </citation>
    <scope>NUCLEOTIDE SEQUENCE</scope>
    <source>
        <tissue evidence="1">Shoot tissue taken approximately 20 cm above the soil surface</tissue>
    </source>
</reference>
<organism evidence="1">
    <name type="scientific">Arundo donax</name>
    <name type="common">Giant reed</name>
    <name type="synonym">Donax arundinaceus</name>
    <dbReference type="NCBI Taxonomy" id="35708"/>
    <lineage>
        <taxon>Eukaryota</taxon>
        <taxon>Viridiplantae</taxon>
        <taxon>Streptophyta</taxon>
        <taxon>Embryophyta</taxon>
        <taxon>Tracheophyta</taxon>
        <taxon>Spermatophyta</taxon>
        <taxon>Magnoliopsida</taxon>
        <taxon>Liliopsida</taxon>
        <taxon>Poales</taxon>
        <taxon>Poaceae</taxon>
        <taxon>PACMAD clade</taxon>
        <taxon>Arundinoideae</taxon>
        <taxon>Arundineae</taxon>
        <taxon>Arundo</taxon>
    </lineage>
</organism>
<dbReference type="AlphaFoldDB" id="A0A0A9A105"/>
<sequence>MAPARGDDQGGIGSCNHRIIYTVPVRIYLWRAVTRLCNVNSF</sequence>
<protein>
    <submittedName>
        <fullName evidence="1">Uncharacterized protein</fullName>
    </submittedName>
</protein>